<evidence type="ECO:0000313" key="3">
    <source>
        <dbReference type="EMBL" id="EHO42706.1"/>
    </source>
</evidence>
<organism evidence="3 4">
    <name type="scientific">Caldithrix abyssi DSM 13497</name>
    <dbReference type="NCBI Taxonomy" id="880073"/>
    <lineage>
        <taxon>Bacteria</taxon>
        <taxon>Pseudomonadati</taxon>
        <taxon>Calditrichota</taxon>
        <taxon>Calditrichia</taxon>
        <taxon>Calditrichales</taxon>
        <taxon>Calditrichaceae</taxon>
        <taxon>Caldithrix</taxon>
    </lineage>
</organism>
<evidence type="ECO:0000313" key="2">
    <source>
        <dbReference type="EMBL" id="APF18726.1"/>
    </source>
</evidence>
<dbReference type="eggNOG" id="COG1195">
    <property type="taxonomic scope" value="Bacteria"/>
</dbReference>
<feature type="domain" description="RecF/RecN/SMC N-terminal" evidence="1">
    <location>
        <begin position="4"/>
        <end position="361"/>
    </location>
</feature>
<name>H1XTT9_CALAY</name>
<dbReference type="InterPro" id="IPR027417">
    <property type="entry name" value="P-loop_NTPase"/>
</dbReference>
<protein>
    <submittedName>
        <fullName evidence="2">RecF/RecN/SMC N terminal domain-containing protein</fullName>
    </submittedName>
    <submittedName>
        <fullName evidence="3">SMC domain protein</fullName>
    </submittedName>
</protein>
<keyword evidence="4" id="KW-1185">Reference proteome</keyword>
<dbReference type="Pfam" id="PF02463">
    <property type="entry name" value="SMC_N"/>
    <property type="match status" value="1"/>
</dbReference>
<dbReference type="EMBL" id="CM001402">
    <property type="protein sequence ID" value="EHO42706.1"/>
    <property type="molecule type" value="Genomic_DNA"/>
</dbReference>
<dbReference type="EMBL" id="CP018099">
    <property type="protein sequence ID" value="APF18726.1"/>
    <property type="molecule type" value="Genomic_DNA"/>
</dbReference>
<dbReference type="GO" id="GO:0000731">
    <property type="term" value="P:DNA synthesis involved in DNA repair"/>
    <property type="evidence" value="ECO:0007669"/>
    <property type="project" value="TreeGrafter"/>
</dbReference>
<dbReference type="SUPFAM" id="SSF52540">
    <property type="entry name" value="P-loop containing nucleoside triphosphate hydrolases"/>
    <property type="match status" value="1"/>
</dbReference>
<dbReference type="Gene3D" id="3.40.50.300">
    <property type="entry name" value="P-loop containing nucleotide triphosphate hydrolases"/>
    <property type="match status" value="2"/>
</dbReference>
<gene>
    <name evidence="2" type="ORF">Cabys_1977</name>
    <name evidence="3" type="ORF">Calab_3100</name>
</gene>
<dbReference type="AlphaFoldDB" id="H1XTT9"/>
<reference evidence="3 4" key="1">
    <citation type="submission" date="2011-09" db="EMBL/GenBank/DDBJ databases">
        <title>The permanent draft genome of Caldithrix abyssi DSM 13497.</title>
        <authorList>
            <consortium name="US DOE Joint Genome Institute (JGI-PGF)"/>
            <person name="Lucas S."/>
            <person name="Han J."/>
            <person name="Lapidus A."/>
            <person name="Bruce D."/>
            <person name="Goodwin L."/>
            <person name="Pitluck S."/>
            <person name="Peters L."/>
            <person name="Kyrpides N."/>
            <person name="Mavromatis K."/>
            <person name="Ivanova N."/>
            <person name="Mikhailova N."/>
            <person name="Chertkov O."/>
            <person name="Detter J.C."/>
            <person name="Tapia R."/>
            <person name="Han C."/>
            <person name="Land M."/>
            <person name="Hauser L."/>
            <person name="Markowitz V."/>
            <person name="Cheng J.-F."/>
            <person name="Hugenholtz P."/>
            <person name="Woyke T."/>
            <person name="Wu D."/>
            <person name="Spring S."/>
            <person name="Brambilla E."/>
            <person name="Klenk H.-P."/>
            <person name="Eisen J.A."/>
        </authorList>
    </citation>
    <scope>NUCLEOTIDE SEQUENCE [LARGE SCALE GENOMIC DNA]</scope>
    <source>
        <strain evidence="3 4">DSM 13497</strain>
    </source>
</reference>
<sequence>MQRINKLILKNFKFFYGEVSLNFESKNILLYGENGSGKSCIYWAIYTFLQSIFKSKNTEISKYFDSSKPENLINHFAINDDSFIKVQFKSDDGTLTEKTISKDVINTKAGTLVKEAAFASDLMNYKILSRMHNFRNSQEIEWFSLFESEVLPFISFRKPFVHYDGTTGNNNAADWWTYLLKNKPDNYYKYSKEYNTFQKMVSKFNSEFTFFLNSITETSNEILNNYFKKPYRIKFDYNRCIYGRPGDRKGYRILTKPILKIVVEYQNDYFDEGHTRIRKPHIFLNEAKLTAIALSVRFAVLKAKYLSAAPKILVLDDLLISLDMSNRDVVLDYILTEFSDYQIIIMTHDRHFYELTKHKIKKLNQSEKWKQLELYEYEKDGIPQPIVIESKSFLHKAKKYFYQKEYEAAGNFLRKEAENFCAEFLPKRLQLSKDYTELNLDGKIQKCIEYAQKSGLDVTLFKNLDSHRKFIFNPLSHSSYDVPKFNSEIASCIKTLEDLREIKFKTVLKHGDKLEFELTDANSSDRYKFEIIIHDEFKLIKMPGSESVLGAGMINYYVHKNGNKGFLQHSYESLQKMYDSYYEKSDKFKSADFWEEIIIQKTGEKLNFVRKF</sequence>
<dbReference type="STRING" id="880073.Cabys_1977"/>
<dbReference type="Proteomes" id="UP000183868">
    <property type="component" value="Chromosome"/>
</dbReference>
<evidence type="ECO:0000313" key="5">
    <source>
        <dbReference type="Proteomes" id="UP000183868"/>
    </source>
</evidence>
<evidence type="ECO:0000313" key="4">
    <source>
        <dbReference type="Proteomes" id="UP000004671"/>
    </source>
</evidence>
<reference evidence="2 5" key="2">
    <citation type="submission" date="2016-11" db="EMBL/GenBank/DDBJ databases">
        <title>Genomic analysis of Caldithrix abyssi and proposal of a novel bacterial phylum Caldithrichaeota.</title>
        <authorList>
            <person name="Kublanov I."/>
            <person name="Sigalova O."/>
            <person name="Gavrilov S."/>
            <person name="Lebedinsky A."/>
            <person name="Ivanova N."/>
            <person name="Daum C."/>
            <person name="Reddy T."/>
            <person name="Klenk H.P."/>
            <person name="Goker M."/>
            <person name="Reva O."/>
            <person name="Miroshnichenko M."/>
            <person name="Kyprides N."/>
            <person name="Woyke T."/>
            <person name="Gelfand M."/>
        </authorList>
    </citation>
    <scope>NUCLEOTIDE SEQUENCE [LARGE SCALE GENOMIC DNA]</scope>
    <source>
        <strain evidence="2 5">LF13</strain>
    </source>
</reference>
<dbReference type="RefSeq" id="WP_006930061.1">
    <property type="nucleotide sequence ID" value="NZ_CM001402.1"/>
</dbReference>
<accession>H1XTT9</accession>
<dbReference type="PaxDb" id="880073-Calab_3100"/>
<dbReference type="InterPro" id="IPR003395">
    <property type="entry name" value="RecF/RecN/SMC_N"/>
</dbReference>
<dbReference type="GO" id="GO:0006302">
    <property type="term" value="P:double-strand break repair"/>
    <property type="evidence" value="ECO:0007669"/>
    <property type="project" value="TreeGrafter"/>
</dbReference>
<dbReference type="KEGG" id="caby:Cabys_1977"/>
<dbReference type="PANTHER" id="PTHR32182">
    <property type="entry name" value="DNA REPLICATION AND REPAIR PROTEIN RECF"/>
    <property type="match status" value="1"/>
</dbReference>
<dbReference type="Proteomes" id="UP000004671">
    <property type="component" value="Chromosome"/>
</dbReference>
<proteinExistence type="predicted"/>
<evidence type="ECO:0000259" key="1">
    <source>
        <dbReference type="Pfam" id="PF02463"/>
    </source>
</evidence>
<dbReference type="InParanoid" id="H1XTT9"/>
<dbReference type="PANTHER" id="PTHR32182:SF0">
    <property type="entry name" value="DNA REPLICATION AND REPAIR PROTEIN RECF"/>
    <property type="match status" value="1"/>
</dbReference>
<dbReference type="OrthoDB" id="1023918at2"/>
<dbReference type="HOGENOM" id="CLU_030788_0_0_0"/>